<evidence type="ECO:0000313" key="5">
    <source>
        <dbReference type="EMBL" id="RQX15239.1"/>
    </source>
</evidence>
<dbReference type="Proteomes" id="UP000278981">
    <property type="component" value="Unassembled WGS sequence"/>
</dbReference>
<dbReference type="AlphaFoldDB" id="A0A3N9XR23"/>
<protein>
    <submittedName>
        <fullName evidence="5">AraC family transcriptional regulator</fullName>
    </submittedName>
</protein>
<dbReference type="OrthoDB" id="2060755at2"/>
<dbReference type="PANTHER" id="PTHR46796:SF2">
    <property type="entry name" value="TRANSCRIPTIONAL REGULATORY PROTEIN"/>
    <property type="match status" value="1"/>
</dbReference>
<dbReference type="Gene3D" id="1.10.10.60">
    <property type="entry name" value="Homeodomain-like"/>
    <property type="match status" value="1"/>
</dbReference>
<keyword evidence="1" id="KW-0805">Transcription regulation</keyword>
<dbReference type="InterPro" id="IPR018060">
    <property type="entry name" value="HTH_AraC"/>
</dbReference>
<evidence type="ECO:0000259" key="4">
    <source>
        <dbReference type="PROSITE" id="PS01124"/>
    </source>
</evidence>
<dbReference type="EMBL" id="QDGB01000281">
    <property type="protein sequence ID" value="RQX15239.1"/>
    <property type="molecule type" value="Genomic_DNA"/>
</dbReference>
<evidence type="ECO:0000256" key="3">
    <source>
        <dbReference type="ARBA" id="ARBA00023163"/>
    </source>
</evidence>
<comment type="caution">
    <text evidence="5">The sequence shown here is derived from an EMBL/GenBank/DDBJ whole genome shotgun (WGS) entry which is preliminary data.</text>
</comment>
<organism evidence="5 6">
    <name type="scientific">Micromonospora ureilytica</name>
    <dbReference type="NCBI Taxonomy" id="709868"/>
    <lineage>
        <taxon>Bacteria</taxon>
        <taxon>Bacillati</taxon>
        <taxon>Actinomycetota</taxon>
        <taxon>Actinomycetes</taxon>
        <taxon>Micromonosporales</taxon>
        <taxon>Micromonosporaceae</taxon>
        <taxon>Micromonospora</taxon>
    </lineage>
</organism>
<dbReference type="PROSITE" id="PS01124">
    <property type="entry name" value="HTH_ARAC_FAMILY_2"/>
    <property type="match status" value="1"/>
</dbReference>
<dbReference type="PANTHER" id="PTHR46796">
    <property type="entry name" value="HTH-TYPE TRANSCRIPTIONAL ACTIVATOR RHAS-RELATED"/>
    <property type="match status" value="1"/>
</dbReference>
<proteinExistence type="predicted"/>
<dbReference type="GO" id="GO:0003700">
    <property type="term" value="F:DNA-binding transcription factor activity"/>
    <property type="evidence" value="ECO:0007669"/>
    <property type="project" value="InterPro"/>
</dbReference>
<evidence type="ECO:0000256" key="2">
    <source>
        <dbReference type="ARBA" id="ARBA00023125"/>
    </source>
</evidence>
<dbReference type="InterPro" id="IPR003313">
    <property type="entry name" value="AraC-bd"/>
</dbReference>
<keyword evidence="2" id="KW-0238">DNA-binding</keyword>
<dbReference type="SUPFAM" id="SSF46689">
    <property type="entry name" value="Homeodomain-like"/>
    <property type="match status" value="2"/>
</dbReference>
<name>A0A3N9XR23_9ACTN</name>
<dbReference type="InterPro" id="IPR037923">
    <property type="entry name" value="HTH-like"/>
</dbReference>
<keyword evidence="3" id="KW-0804">Transcription</keyword>
<dbReference type="InterPro" id="IPR009057">
    <property type="entry name" value="Homeodomain-like_sf"/>
</dbReference>
<reference evidence="5 6" key="1">
    <citation type="submission" date="2018-04" db="EMBL/GenBank/DDBJ databases">
        <title>Micromonosporas from Atacama Desert.</title>
        <authorList>
            <person name="Carro L."/>
            <person name="Klenk H.-P."/>
            <person name="Goodfellow M."/>
        </authorList>
    </citation>
    <scope>NUCLEOTIDE SEQUENCE [LARGE SCALE GENOMIC DNA]</scope>
    <source>
        <strain evidence="5 6">LB19</strain>
    </source>
</reference>
<sequence length="291" mass="32310">MYVLSVATRPAGSHVSAWRPAVAGVAEVFHAHFVDHAYPRHIHDVWTLLIVDDGAVRFDLDRHRHGALRTSVTLLPPYVPHDGSSATPGGFRKRVLYLDTSALDAELVGRAVDEPDLADPQLRDRIHHLHQALAAPGDEFEAESRLALILDRLRRQLHQRSPVGGQPTGRGLAIRLRELLDARTVEGVTLGEAAELLHAHPTHLVRTFTHVHGVPPHSYLTGRRVELARRLLLAGQRPVEAAVAAGFFDQAHLTRHFRRYLGVSPARYRYRRVLRSERCAVVPPCGGTVPV</sequence>
<dbReference type="GO" id="GO:0043565">
    <property type="term" value="F:sequence-specific DNA binding"/>
    <property type="evidence" value="ECO:0007669"/>
    <property type="project" value="InterPro"/>
</dbReference>
<feature type="domain" description="HTH araC/xylS-type" evidence="4">
    <location>
        <begin position="174"/>
        <end position="271"/>
    </location>
</feature>
<accession>A0A3N9XR23</accession>
<evidence type="ECO:0000256" key="1">
    <source>
        <dbReference type="ARBA" id="ARBA00023015"/>
    </source>
</evidence>
<gene>
    <name evidence="5" type="ORF">DDE19_20290</name>
</gene>
<dbReference type="InterPro" id="IPR050204">
    <property type="entry name" value="AraC_XylS_family_regulators"/>
</dbReference>
<dbReference type="Pfam" id="PF12833">
    <property type="entry name" value="HTH_18"/>
    <property type="match status" value="1"/>
</dbReference>
<dbReference type="SUPFAM" id="SSF51215">
    <property type="entry name" value="Regulatory protein AraC"/>
    <property type="match status" value="1"/>
</dbReference>
<evidence type="ECO:0000313" key="6">
    <source>
        <dbReference type="Proteomes" id="UP000278981"/>
    </source>
</evidence>
<dbReference type="Pfam" id="PF02311">
    <property type="entry name" value="AraC_binding"/>
    <property type="match status" value="1"/>
</dbReference>
<dbReference type="SMART" id="SM00342">
    <property type="entry name" value="HTH_ARAC"/>
    <property type="match status" value="1"/>
</dbReference>